<organism evidence="1 2">
    <name type="scientific">Arachis hypogaea</name>
    <name type="common">Peanut</name>
    <dbReference type="NCBI Taxonomy" id="3818"/>
    <lineage>
        <taxon>Eukaryota</taxon>
        <taxon>Viridiplantae</taxon>
        <taxon>Streptophyta</taxon>
        <taxon>Embryophyta</taxon>
        <taxon>Tracheophyta</taxon>
        <taxon>Spermatophyta</taxon>
        <taxon>Magnoliopsida</taxon>
        <taxon>eudicotyledons</taxon>
        <taxon>Gunneridae</taxon>
        <taxon>Pentapetalae</taxon>
        <taxon>rosids</taxon>
        <taxon>fabids</taxon>
        <taxon>Fabales</taxon>
        <taxon>Fabaceae</taxon>
        <taxon>Papilionoideae</taxon>
        <taxon>50 kb inversion clade</taxon>
        <taxon>dalbergioids sensu lato</taxon>
        <taxon>Dalbergieae</taxon>
        <taxon>Pterocarpus clade</taxon>
        <taxon>Arachis</taxon>
    </lineage>
</organism>
<sequence length="318" mass="35907">MTKKVLDKPKPLDPSFSILMLCLAPMSKHGNVYKDSEWLCRFPQPNFLKRCEILSSLKRSATTKGGLVILEDFCALRHLRTIQIKIEEFLGMMEFKEVLFLPGMSFSFTFPLRAFSFSLGLISFASGSMISLSSSVLPPLDNLLDTCSSISFPMNVPEETGINLLKEPAHGLWQIRDKEYIEAYPPQTQAFFDSQSFHSPTVFASELETILRLLLLLVLNPSASQRGSALFPSLHSLGRMKNQKAYHSETWKIGSSLLNAFLMPNPVLQCLFLALFSPCTSHISGSFLHLPKHYQRLLEIKSTFQQIFCNIFRPSTIT</sequence>
<accession>A0A445D2R1</accession>
<name>A0A445D2R1_ARAHY</name>
<gene>
    <name evidence="1" type="ORF">Ahy_A05g023179</name>
</gene>
<comment type="caution">
    <text evidence="1">The sequence shown here is derived from an EMBL/GenBank/DDBJ whole genome shotgun (WGS) entry which is preliminary data.</text>
</comment>
<evidence type="ECO:0000313" key="2">
    <source>
        <dbReference type="Proteomes" id="UP000289738"/>
    </source>
</evidence>
<keyword evidence="2" id="KW-1185">Reference proteome</keyword>
<dbReference type="Proteomes" id="UP000289738">
    <property type="component" value="Chromosome A05"/>
</dbReference>
<dbReference type="EMBL" id="SDMP01000005">
    <property type="protein sequence ID" value="RYR57445.1"/>
    <property type="molecule type" value="Genomic_DNA"/>
</dbReference>
<reference evidence="1 2" key="1">
    <citation type="submission" date="2019-01" db="EMBL/GenBank/DDBJ databases">
        <title>Sequencing of cultivated peanut Arachis hypogaea provides insights into genome evolution and oil improvement.</title>
        <authorList>
            <person name="Chen X."/>
        </authorList>
    </citation>
    <scope>NUCLEOTIDE SEQUENCE [LARGE SCALE GENOMIC DNA]</scope>
    <source>
        <strain evidence="2">cv. Fuhuasheng</strain>
        <tissue evidence="1">Leaves</tissue>
    </source>
</reference>
<protein>
    <submittedName>
        <fullName evidence="1">Uncharacterized protein</fullName>
    </submittedName>
</protein>
<dbReference type="AlphaFoldDB" id="A0A445D2R1"/>
<proteinExistence type="predicted"/>
<evidence type="ECO:0000313" key="1">
    <source>
        <dbReference type="EMBL" id="RYR57445.1"/>
    </source>
</evidence>